<evidence type="ECO:0000259" key="1">
    <source>
        <dbReference type="SMART" id="SM00986"/>
    </source>
</evidence>
<dbReference type="EMBL" id="RCHI01000003">
    <property type="protein sequence ID" value="RLL71867.1"/>
    <property type="molecule type" value="Genomic_DNA"/>
</dbReference>
<dbReference type="InterPro" id="IPR005122">
    <property type="entry name" value="Uracil-DNA_glycosylase-like"/>
</dbReference>
<reference evidence="2 3" key="1">
    <citation type="submission" date="2018-10" db="EMBL/GenBank/DDBJ databases">
        <title>Rhodobacter sp . BO-81.</title>
        <authorList>
            <person name="Im W.T."/>
        </authorList>
    </citation>
    <scope>NUCLEOTIDE SEQUENCE [LARGE SCALE GENOMIC DNA]</scope>
    <source>
        <strain evidence="2 3">BO-81</strain>
    </source>
</reference>
<dbReference type="SMART" id="SM00987">
    <property type="entry name" value="UreE_C"/>
    <property type="match status" value="1"/>
</dbReference>
<dbReference type="Proteomes" id="UP000279673">
    <property type="component" value="Unassembled WGS sequence"/>
</dbReference>
<evidence type="ECO:0000313" key="2">
    <source>
        <dbReference type="EMBL" id="RLL71867.1"/>
    </source>
</evidence>
<name>A0A421BU71_9RHOB</name>
<protein>
    <recommendedName>
        <fullName evidence="1">Uracil-DNA glycosylase-like domain-containing protein</fullName>
    </recommendedName>
</protein>
<dbReference type="SMART" id="SM00986">
    <property type="entry name" value="UDG"/>
    <property type="match status" value="1"/>
</dbReference>
<comment type="caution">
    <text evidence="2">The sequence shown here is derived from an EMBL/GenBank/DDBJ whole genome shotgun (WGS) entry which is preliminary data.</text>
</comment>
<organism evidence="2 3">
    <name type="scientific">Paenirhodobacter hankyongi</name>
    <dbReference type="NCBI Taxonomy" id="2294033"/>
    <lineage>
        <taxon>Bacteria</taxon>
        <taxon>Pseudomonadati</taxon>
        <taxon>Pseudomonadota</taxon>
        <taxon>Alphaproteobacteria</taxon>
        <taxon>Rhodobacterales</taxon>
        <taxon>Rhodobacter group</taxon>
        <taxon>Paenirhodobacter</taxon>
    </lineage>
</organism>
<accession>A0A421BU71</accession>
<feature type="domain" description="Uracil-DNA glycosylase-like" evidence="1">
    <location>
        <begin position="8"/>
        <end position="186"/>
    </location>
</feature>
<evidence type="ECO:0000313" key="3">
    <source>
        <dbReference type="Proteomes" id="UP000279673"/>
    </source>
</evidence>
<dbReference type="AlphaFoldDB" id="A0A421BU71"/>
<proteinExistence type="predicted"/>
<keyword evidence="3" id="KW-1185">Reference proteome</keyword>
<dbReference type="RefSeq" id="WP_121531333.1">
    <property type="nucleotide sequence ID" value="NZ_RCHI01000003.1"/>
</dbReference>
<gene>
    <name evidence="2" type="ORF">DYS74_04445</name>
</gene>
<dbReference type="Pfam" id="PF03167">
    <property type="entry name" value="UDG"/>
    <property type="match status" value="1"/>
</dbReference>
<sequence>MCVNNIDFRRGDLFPNLVFLGACPGQEEENAVPQRPFAGRSGANLSILLQVLHDLENKGIFGLRASDFSTTNVDHYTLMNSHAAARWPARDGRSIPRMLEVQDPENIQRLTRQLRFVNARVIIGLGRPIDNRHLAQRRRDSAPMRAIRMLAESNANISFLVTGHPSPRAINRFAQGNAAQWFRTMLHRFP</sequence>
<dbReference type="InterPro" id="IPR036895">
    <property type="entry name" value="Uracil-DNA_glycosylase-like_sf"/>
</dbReference>
<dbReference type="SUPFAM" id="SSF52141">
    <property type="entry name" value="Uracil-DNA glycosylase-like"/>
    <property type="match status" value="1"/>
</dbReference>
<dbReference type="Gene3D" id="3.40.470.10">
    <property type="entry name" value="Uracil-DNA glycosylase-like domain"/>
    <property type="match status" value="1"/>
</dbReference>